<feature type="transmembrane region" description="Helical" evidence="2">
    <location>
        <begin position="122"/>
        <end position="140"/>
    </location>
</feature>
<dbReference type="GeneID" id="89289134"/>
<reference evidence="3 4" key="1">
    <citation type="submission" date="2023-09" db="EMBL/GenBank/DDBJ databases">
        <title>Pyrofollis japonicus gen. nov. sp. nov., a novel member of the family Pyrodictiaceae isolated from the Iheya North hydrothermal field.</title>
        <authorList>
            <person name="Miyazaki U."/>
            <person name="Sanari M."/>
            <person name="Tame A."/>
            <person name="Kitajima M."/>
            <person name="Okamoto A."/>
            <person name="Sawayama S."/>
            <person name="Miyazaki J."/>
            <person name="Takai K."/>
            <person name="Nakagawa S."/>
        </authorList>
    </citation>
    <scope>NUCLEOTIDE SEQUENCE [LARGE SCALE GENOMIC DNA]</scope>
    <source>
        <strain evidence="3 4">AV2</strain>
    </source>
</reference>
<keyword evidence="2" id="KW-0812">Transmembrane</keyword>
<feature type="transmembrane region" description="Helical" evidence="2">
    <location>
        <begin position="258"/>
        <end position="282"/>
    </location>
</feature>
<feature type="transmembrane region" description="Helical" evidence="2">
    <location>
        <begin position="7"/>
        <end position="28"/>
    </location>
</feature>
<organism evidence="3 4">
    <name type="scientific">Pyrodictium abyssi</name>
    <dbReference type="NCBI Taxonomy" id="54256"/>
    <lineage>
        <taxon>Archaea</taxon>
        <taxon>Thermoproteota</taxon>
        <taxon>Thermoprotei</taxon>
        <taxon>Desulfurococcales</taxon>
        <taxon>Pyrodictiaceae</taxon>
        <taxon>Pyrodictium</taxon>
    </lineage>
</organism>
<feature type="region of interest" description="Disordered" evidence="1">
    <location>
        <begin position="309"/>
        <end position="340"/>
    </location>
</feature>
<gene>
    <name evidence="3" type="ORF">PABY_11150</name>
</gene>
<feature type="compositionally biased region" description="Low complexity" evidence="1">
    <location>
        <begin position="318"/>
        <end position="340"/>
    </location>
</feature>
<dbReference type="InterPro" id="IPR016174">
    <property type="entry name" value="Di-haem_cyt_TM"/>
</dbReference>
<evidence type="ECO:0008006" key="5">
    <source>
        <dbReference type="Google" id="ProtNLM"/>
    </source>
</evidence>
<dbReference type="SUPFAM" id="SSF81342">
    <property type="entry name" value="Transmembrane di-heme cytochromes"/>
    <property type="match status" value="1"/>
</dbReference>
<keyword evidence="4" id="KW-1185">Reference proteome</keyword>
<keyword evidence="2" id="KW-1133">Transmembrane helix</keyword>
<evidence type="ECO:0000313" key="4">
    <source>
        <dbReference type="Proteomes" id="UP001341135"/>
    </source>
</evidence>
<protein>
    <recommendedName>
        <fullName evidence="5">Cytochrome b561 bacterial/Ni-hydrogenase domain-containing protein</fullName>
    </recommendedName>
</protein>
<dbReference type="Proteomes" id="UP001341135">
    <property type="component" value="Chromosome"/>
</dbReference>
<dbReference type="EMBL" id="AP028907">
    <property type="protein sequence ID" value="BES81548.1"/>
    <property type="molecule type" value="Genomic_DNA"/>
</dbReference>
<keyword evidence="2" id="KW-0472">Membrane</keyword>
<accession>A0ABN6ZSM6</accession>
<dbReference type="RefSeq" id="WP_338252720.1">
    <property type="nucleotide sequence ID" value="NZ_AP028907.1"/>
</dbReference>
<feature type="transmembrane region" description="Helical" evidence="2">
    <location>
        <begin position="232"/>
        <end position="252"/>
    </location>
</feature>
<sequence length="340" mass="38635">MAQKPRIGSLVGSILGTALLLALGWSLVYEYAVKVLLSDGPRRLQEISSLELGSTLWWRNFVALAFDVLIIVVAAIGTWWVLASLVAEAREAGKWRSYYRSREAQRDRWVERLTPWQRIQHLWMMITFIVCAVTGMAAHLDVLASRQTLLTIHVYSGLAMGVLAVIHFAQYTTMALLAKARGESLRERFPMLEIYSRKFIRGIVKTLLRPFRPGIKPEPFGKYDPEQLFEYWGIYWGMAVLGVPGVALLLYGPDVLGGLFWVMHFKEAILAITFILMVHIAYTHFRPTVFPMDPTFIHGKMPMKRAMEEHPEWARKLAQAQQEQPEEAASPPEQAAARAP</sequence>
<dbReference type="Gene3D" id="1.20.950.20">
    <property type="entry name" value="Transmembrane di-heme cytochromes, Chain C"/>
    <property type="match status" value="1"/>
</dbReference>
<evidence type="ECO:0000313" key="3">
    <source>
        <dbReference type="EMBL" id="BES81548.1"/>
    </source>
</evidence>
<feature type="transmembrane region" description="Helical" evidence="2">
    <location>
        <begin position="61"/>
        <end position="87"/>
    </location>
</feature>
<name>A0ABN6ZSM6_9CREN</name>
<evidence type="ECO:0000256" key="2">
    <source>
        <dbReference type="SAM" id="Phobius"/>
    </source>
</evidence>
<feature type="transmembrane region" description="Helical" evidence="2">
    <location>
        <begin position="152"/>
        <end position="178"/>
    </location>
</feature>
<proteinExistence type="predicted"/>
<evidence type="ECO:0000256" key="1">
    <source>
        <dbReference type="SAM" id="MobiDB-lite"/>
    </source>
</evidence>